<sequence>MKANFLEQFVKARHYADEVDENALTVELEVIRHMSEAGEISDSVARELRSHVYALQASLENQ</sequence>
<accession>A0A4S2F4N7</accession>
<keyword evidence="2" id="KW-1185">Reference proteome</keyword>
<evidence type="ECO:0000313" key="1">
    <source>
        <dbReference type="EMBL" id="TGY62583.1"/>
    </source>
</evidence>
<gene>
    <name evidence="1" type="ORF">E5334_03995</name>
</gene>
<evidence type="ECO:0000313" key="2">
    <source>
        <dbReference type="Proteomes" id="UP000310263"/>
    </source>
</evidence>
<organism evidence="1 2">
    <name type="scientific">Muricaecibacterium torontonense</name>
    <dbReference type="NCBI Taxonomy" id="3032871"/>
    <lineage>
        <taxon>Bacteria</taxon>
        <taxon>Bacillati</taxon>
        <taxon>Actinomycetota</taxon>
        <taxon>Coriobacteriia</taxon>
        <taxon>Coriobacteriales</taxon>
        <taxon>Atopobiaceae</taxon>
        <taxon>Muricaecibacterium</taxon>
    </lineage>
</organism>
<comment type="caution">
    <text evidence="1">The sequence shown here is derived from an EMBL/GenBank/DDBJ whole genome shotgun (WGS) entry which is preliminary data.</text>
</comment>
<dbReference type="AlphaFoldDB" id="A0A4S2F4N7"/>
<reference evidence="1 2" key="1">
    <citation type="submission" date="2019-04" db="EMBL/GenBank/DDBJ databases">
        <title>Microbes associate with the intestines of laboratory mice.</title>
        <authorList>
            <person name="Navarre W."/>
            <person name="Wong E."/>
            <person name="Huang K."/>
            <person name="Tropini C."/>
            <person name="Ng K."/>
            <person name="Yu B."/>
        </authorList>
    </citation>
    <scope>NUCLEOTIDE SEQUENCE [LARGE SCALE GENOMIC DNA]</scope>
    <source>
        <strain evidence="1 2">NM07_P-09</strain>
    </source>
</reference>
<dbReference type="Proteomes" id="UP000310263">
    <property type="component" value="Unassembled WGS sequence"/>
</dbReference>
<proteinExistence type="predicted"/>
<name>A0A4S2F4N7_9ACTN</name>
<protein>
    <submittedName>
        <fullName evidence="1">Uncharacterized protein</fullName>
    </submittedName>
</protein>
<dbReference type="EMBL" id="SRYE01000002">
    <property type="protein sequence ID" value="TGY62583.1"/>
    <property type="molecule type" value="Genomic_DNA"/>
</dbReference>